<dbReference type="InterPro" id="IPR013087">
    <property type="entry name" value="Znf_C2H2_type"/>
</dbReference>
<dbReference type="SUPFAM" id="SSF57667">
    <property type="entry name" value="beta-beta-alpha zinc fingers"/>
    <property type="match status" value="1"/>
</dbReference>
<evidence type="ECO:0000256" key="2">
    <source>
        <dbReference type="ARBA" id="ARBA00022771"/>
    </source>
</evidence>
<evidence type="ECO:0000256" key="4">
    <source>
        <dbReference type="PROSITE-ProRule" id="PRU00042"/>
    </source>
</evidence>
<protein>
    <submittedName>
        <fullName evidence="6">(Mediterranean fruit fly) hypothetical protein</fullName>
    </submittedName>
</protein>
<dbReference type="Gene3D" id="3.30.160.60">
    <property type="entry name" value="Classic Zinc Finger"/>
    <property type="match status" value="2"/>
</dbReference>
<accession>A0A811UK46</accession>
<dbReference type="Pfam" id="PF00096">
    <property type="entry name" value="zf-C2H2"/>
    <property type="match status" value="2"/>
</dbReference>
<comment type="caution">
    <text evidence="6">The sequence shown here is derived from an EMBL/GenBank/DDBJ whole genome shotgun (WGS) entry which is preliminary data.</text>
</comment>
<evidence type="ECO:0000313" key="6">
    <source>
        <dbReference type="EMBL" id="CAD6999120.1"/>
    </source>
</evidence>
<feature type="domain" description="C2H2-type" evidence="5">
    <location>
        <begin position="77"/>
        <end position="100"/>
    </location>
</feature>
<dbReference type="FunFam" id="3.30.160.60:FF:002048">
    <property type="entry name" value="Crooked legs, isoform F"/>
    <property type="match status" value="1"/>
</dbReference>
<evidence type="ECO:0000313" key="7">
    <source>
        <dbReference type="Proteomes" id="UP000606786"/>
    </source>
</evidence>
<dbReference type="GO" id="GO:0008270">
    <property type="term" value="F:zinc ion binding"/>
    <property type="evidence" value="ECO:0007669"/>
    <property type="project" value="UniProtKB-KW"/>
</dbReference>
<evidence type="ECO:0000259" key="5">
    <source>
        <dbReference type="PROSITE" id="PS50157"/>
    </source>
</evidence>
<name>A0A811UK46_CERCA</name>
<organism evidence="6 7">
    <name type="scientific">Ceratitis capitata</name>
    <name type="common">Mediterranean fruit fly</name>
    <name type="synonym">Tephritis capitata</name>
    <dbReference type="NCBI Taxonomy" id="7213"/>
    <lineage>
        <taxon>Eukaryota</taxon>
        <taxon>Metazoa</taxon>
        <taxon>Ecdysozoa</taxon>
        <taxon>Arthropoda</taxon>
        <taxon>Hexapoda</taxon>
        <taxon>Insecta</taxon>
        <taxon>Pterygota</taxon>
        <taxon>Neoptera</taxon>
        <taxon>Endopterygota</taxon>
        <taxon>Diptera</taxon>
        <taxon>Brachycera</taxon>
        <taxon>Muscomorpha</taxon>
        <taxon>Tephritoidea</taxon>
        <taxon>Tephritidae</taxon>
        <taxon>Ceratitis</taxon>
        <taxon>Ceratitis</taxon>
    </lineage>
</organism>
<dbReference type="GO" id="GO:0000978">
    <property type="term" value="F:RNA polymerase II cis-regulatory region sequence-specific DNA binding"/>
    <property type="evidence" value="ECO:0007669"/>
    <property type="project" value="TreeGrafter"/>
</dbReference>
<dbReference type="PROSITE" id="PS00028">
    <property type="entry name" value="ZINC_FINGER_C2H2_1"/>
    <property type="match status" value="2"/>
</dbReference>
<keyword evidence="7" id="KW-1185">Reference proteome</keyword>
<evidence type="ECO:0000256" key="3">
    <source>
        <dbReference type="ARBA" id="ARBA00022833"/>
    </source>
</evidence>
<dbReference type="SMART" id="SM00355">
    <property type="entry name" value="ZnF_C2H2"/>
    <property type="match status" value="2"/>
</dbReference>
<dbReference type="InterPro" id="IPR036236">
    <property type="entry name" value="Znf_C2H2_sf"/>
</dbReference>
<dbReference type="FunFam" id="3.30.160.60:FF:000253">
    <property type="entry name" value="Crooked legs, isoform H"/>
    <property type="match status" value="1"/>
</dbReference>
<keyword evidence="1" id="KW-0479">Metal-binding</keyword>
<keyword evidence="3" id="KW-0862">Zinc</keyword>
<dbReference type="Proteomes" id="UP000606786">
    <property type="component" value="Unassembled WGS sequence"/>
</dbReference>
<feature type="non-terminal residue" evidence="6">
    <location>
        <position position="1"/>
    </location>
</feature>
<evidence type="ECO:0000256" key="1">
    <source>
        <dbReference type="ARBA" id="ARBA00022723"/>
    </source>
</evidence>
<dbReference type="GO" id="GO:0000981">
    <property type="term" value="F:DNA-binding transcription factor activity, RNA polymerase II-specific"/>
    <property type="evidence" value="ECO:0007669"/>
    <property type="project" value="TreeGrafter"/>
</dbReference>
<dbReference type="AlphaFoldDB" id="A0A811UK46"/>
<dbReference type="PROSITE" id="PS50157">
    <property type="entry name" value="ZINC_FINGER_C2H2_2"/>
    <property type="match status" value="2"/>
</dbReference>
<feature type="domain" description="C2H2-type" evidence="5">
    <location>
        <begin position="49"/>
        <end position="76"/>
    </location>
</feature>
<keyword evidence="2 4" id="KW-0863">Zinc-finger</keyword>
<gene>
    <name evidence="6" type="ORF">CCAP1982_LOCUS7664</name>
</gene>
<dbReference type="PANTHER" id="PTHR23235">
    <property type="entry name" value="KRUEPPEL-LIKE TRANSCRIPTION FACTOR"/>
    <property type="match status" value="1"/>
</dbReference>
<dbReference type="EMBL" id="CAJHJT010000012">
    <property type="protein sequence ID" value="CAD6999120.1"/>
    <property type="molecule type" value="Genomic_DNA"/>
</dbReference>
<dbReference type="PANTHER" id="PTHR23235:SF120">
    <property type="entry name" value="KRUPPEL-LIKE FACTOR 15"/>
    <property type="match status" value="1"/>
</dbReference>
<proteinExistence type="predicted"/>
<reference evidence="6" key="1">
    <citation type="submission" date="2020-11" db="EMBL/GenBank/DDBJ databases">
        <authorList>
            <person name="Whitehead M."/>
        </authorList>
    </citation>
    <scope>NUCLEOTIDE SEQUENCE</scope>
    <source>
        <strain evidence="6">EGII</strain>
    </source>
</reference>
<sequence>MFQFFPYGATNNFFPIKREKQSDFHITPTTLNNRVLEENLVDISSQTPHQCDVCGKKYTRKEHLANHMRSHTNDTPFRCEICGKSFSRKEHFTNHILWHT</sequence>